<dbReference type="GO" id="GO:0008999">
    <property type="term" value="F:protein-N-terminal-alanine acetyltransferase activity"/>
    <property type="evidence" value="ECO:0007669"/>
    <property type="project" value="TreeGrafter"/>
</dbReference>
<protein>
    <submittedName>
        <fullName evidence="5">GNAT family N-acetyltransferase</fullName>
    </submittedName>
</protein>
<accession>A0A2I1I1P7</accession>
<dbReference type="PANTHER" id="PTHR43792:SF8">
    <property type="entry name" value="[RIBOSOMAL PROTEIN US5]-ALANINE N-ACETYLTRANSFERASE"/>
    <property type="match status" value="1"/>
</dbReference>
<dbReference type="SUPFAM" id="SSF55729">
    <property type="entry name" value="Acyl-CoA N-acyltransferases (Nat)"/>
    <property type="match status" value="1"/>
</dbReference>
<reference evidence="5 6" key="1">
    <citation type="submission" date="2017-12" db="EMBL/GenBank/DDBJ databases">
        <title>Phylogenetic diversity of female urinary microbiome.</title>
        <authorList>
            <person name="Thomas-White K."/>
            <person name="Wolfe A.J."/>
        </authorList>
    </citation>
    <scope>NUCLEOTIDE SEQUENCE [LARGE SCALE GENOMIC DNA]</scope>
    <source>
        <strain evidence="5 6">UMB0018</strain>
    </source>
</reference>
<comment type="similarity">
    <text evidence="3">Belongs to the acetyltransferase family. RimJ subfamily.</text>
</comment>
<dbReference type="PANTHER" id="PTHR43792">
    <property type="entry name" value="GNAT FAMILY, PUTATIVE (AFU_ORTHOLOGUE AFUA_3G00765)-RELATED-RELATED"/>
    <property type="match status" value="1"/>
</dbReference>
<dbReference type="GO" id="GO:0005737">
    <property type="term" value="C:cytoplasm"/>
    <property type="evidence" value="ECO:0007669"/>
    <property type="project" value="TreeGrafter"/>
</dbReference>
<evidence type="ECO:0000313" key="5">
    <source>
        <dbReference type="EMBL" id="PKY65050.1"/>
    </source>
</evidence>
<dbReference type="Proteomes" id="UP000234198">
    <property type="component" value="Unassembled WGS sequence"/>
</dbReference>
<evidence type="ECO:0000256" key="1">
    <source>
        <dbReference type="ARBA" id="ARBA00022679"/>
    </source>
</evidence>
<sequence>MRCFFRRRTCVWGRDIEMVTLRVADPVGRGFLRPGPEGSENPRELVVRPVHGEEHRALDAVRRADGHWLRPWEATLPPESLEHIPTFSQYVRRADRDQRNGNALIFGVQIDDRYVGQFSISNVHWGAMSSGMLGYWIVSEWAGRGLGSLVAALVLDLVVGELGLHRVEVCVRPENERSLGVCRGLGLVEEGLRPRFMHIGGQWADHVAFFIDAESLPEGGLVRRRWGSSAID</sequence>
<gene>
    <name evidence="5" type="ORF">CYJ22_02770</name>
</gene>
<dbReference type="Gene3D" id="3.40.630.30">
    <property type="match status" value="1"/>
</dbReference>
<evidence type="ECO:0000256" key="2">
    <source>
        <dbReference type="ARBA" id="ARBA00023315"/>
    </source>
</evidence>
<dbReference type="InterPro" id="IPR000182">
    <property type="entry name" value="GNAT_dom"/>
</dbReference>
<keyword evidence="2" id="KW-0012">Acyltransferase</keyword>
<name>A0A2I1I1P7_9ACTO</name>
<dbReference type="RefSeq" id="WP_101600893.1">
    <property type="nucleotide sequence ID" value="NZ_PKKM01000003.1"/>
</dbReference>
<evidence type="ECO:0000256" key="3">
    <source>
        <dbReference type="ARBA" id="ARBA00038502"/>
    </source>
</evidence>
<dbReference type="InterPro" id="IPR016181">
    <property type="entry name" value="Acyl_CoA_acyltransferase"/>
</dbReference>
<evidence type="ECO:0000259" key="4">
    <source>
        <dbReference type="PROSITE" id="PS51186"/>
    </source>
</evidence>
<organism evidence="5 6">
    <name type="scientific">Schaalia odontolytica</name>
    <dbReference type="NCBI Taxonomy" id="1660"/>
    <lineage>
        <taxon>Bacteria</taxon>
        <taxon>Bacillati</taxon>
        <taxon>Actinomycetota</taxon>
        <taxon>Actinomycetes</taxon>
        <taxon>Actinomycetales</taxon>
        <taxon>Actinomycetaceae</taxon>
        <taxon>Schaalia</taxon>
    </lineage>
</organism>
<dbReference type="AlphaFoldDB" id="A0A2I1I1P7"/>
<proteinExistence type="inferred from homology"/>
<comment type="caution">
    <text evidence="5">The sequence shown here is derived from an EMBL/GenBank/DDBJ whole genome shotgun (WGS) entry which is preliminary data.</text>
</comment>
<evidence type="ECO:0000313" key="6">
    <source>
        <dbReference type="Proteomes" id="UP000234198"/>
    </source>
</evidence>
<dbReference type="PROSITE" id="PS51186">
    <property type="entry name" value="GNAT"/>
    <property type="match status" value="1"/>
</dbReference>
<dbReference type="EMBL" id="PKKM01000003">
    <property type="protein sequence ID" value="PKY65050.1"/>
    <property type="molecule type" value="Genomic_DNA"/>
</dbReference>
<dbReference type="Pfam" id="PF13302">
    <property type="entry name" value="Acetyltransf_3"/>
    <property type="match status" value="1"/>
</dbReference>
<dbReference type="InterPro" id="IPR051531">
    <property type="entry name" value="N-acetyltransferase"/>
</dbReference>
<feature type="domain" description="N-acetyltransferase" evidence="4">
    <location>
        <begin position="56"/>
        <end position="214"/>
    </location>
</feature>
<keyword evidence="1 5" id="KW-0808">Transferase</keyword>